<dbReference type="InterPro" id="IPR036691">
    <property type="entry name" value="Endo/exonu/phosph_ase_sf"/>
</dbReference>
<dbReference type="PANTHER" id="PTHR33710">
    <property type="entry name" value="BNAC02G09200D PROTEIN"/>
    <property type="match status" value="1"/>
</dbReference>
<name>A0A2N9IZF9_FAGSY</name>
<evidence type="ECO:0000256" key="1">
    <source>
        <dbReference type="SAM" id="MobiDB-lite"/>
    </source>
</evidence>
<reference evidence="2" key="1">
    <citation type="submission" date="2018-02" db="EMBL/GenBank/DDBJ databases">
        <authorList>
            <person name="Cohen D.B."/>
            <person name="Kent A.D."/>
        </authorList>
    </citation>
    <scope>NUCLEOTIDE SEQUENCE</scope>
</reference>
<feature type="region of interest" description="Disordered" evidence="1">
    <location>
        <begin position="303"/>
        <end position="354"/>
    </location>
</feature>
<proteinExistence type="predicted"/>
<organism evidence="2">
    <name type="scientific">Fagus sylvatica</name>
    <name type="common">Beechnut</name>
    <dbReference type="NCBI Taxonomy" id="28930"/>
    <lineage>
        <taxon>Eukaryota</taxon>
        <taxon>Viridiplantae</taxon>
        <taxon>Streptophyta</taxon>
        <taxon>Embryophyta</taxon>
        <taxon>Tracheophyta</taxon>
        <taxon>Spermatophyta</taxon>
        <taxon>Magnoliopsida</taxon>
        <taxon>eudicotyledons</taxon>
        <taxon>Gunneridae</taxon>
        <taxon>Pentapetalae</taxon>
        <taxon>rosids</taxon>
        <taxon>fabids</taxon>
        <taxon>Fagales</taxon>
        <taxon>Fagaceae</taxon>
        <taxon>Fagus</taxon>
    </lineage>
</organism>
<dbReference type="PANTHER" id="PTHR33710:SF77">
    <property type="entry name" value="DNASE I-LIKE SUPERFAMILY PROTEIN"/>
    <property type="match status" value="1"/>
</dbReference>
<accession>A0A2N9IZF9</accession>
<dbReference type="SUPFAM" id="SSF56219">
    <property type="entry name" value="DNase I-like"/>
    <property type="match status" value="1"/>
</dbReference>
<gene>
    <name evidence="2" type="ORF">FSB_LOCUS57333</name>
</gene>
<sequence length="569" mass="63653">MTSEELPIPTVEDITRHTQAVSCAHNHLTLHELNPNPVAPSFLLIVRKVDRNIFLFTFDYEADRSLAFDRRPWTIRGAHLVLKVWFPDLALSEIDFSRSAFWSQIHGLPLAWYNKENVKLIGSKAGVVMDVDFSEVPYGMWQRFARARCGIIGHTETYCESNILILSNEFGVKFPTFGEWLHTGNQKTPPGIYEKPPDIIATTMPCPVAVCELANKTIVTTAQDTVPLPTVQVVALTINIEVSSFACLLANSLKDNCHASSSLSPLSNDTDSNRYVPILKDVICPIVIGPTLNCITHGPNSSSYSSPISSAQPLPNKPTPRSPSSPSPNPQAAFDLKRKEHPVSPSTDPKKPYYDSPLAEATFFDPETVTIIPKSQLRSYLLEKRAKKKSHRLQFGGFHLPNDDPVDLLDIESYASDCLLWLGQRAFSCPPMSHEDPWLELSREKAWTNLFALLESLEGLWLCVGDFNTILKSNEKRGGRCGSSSSPNYLGNLMFDLGCISERLDRGVASGLWRTTFPRASVYHLGAVNSDHCPLLIDTNSMNVRYHRPFRFKAMWTKDPCYFDVIQKA</sequence>
<dbReference type="EMBL" id="OIVN01006271">
    <property type="protein sequence ID" value="SPD29451.1"/>
    <property type="molecule type" value="Genomic_DNA"/>
</dbReference>
<feature type="compositionally biased region" description="Pro residues" evidence="1">
    <location>
        <begin position="315"/>
        <end position="329"/>
    </location>
</feature>
<feature type="compositionally biased region" description="Basic and acidic residues" evidence="1">
    <location>
        <begin position="335"/>
        <end position="353"/>
    </location>
</feature>
<dbReference type="Gene3D" id="3.60.10.10">
    <property type="entry name" value="Endonuclease/exonuclease/phosphatase"/>
    <property type="match status" value="1"/>
</dbReference>
<protein>
    <submittedName>
        <fullName evidence="2">Uncharacterized protein</fullName>
    </submittedName>
</protein>
<dbReference type="AlphaFoldDB" id="A0A2N9IZF9"/>
<evidence type="ECO:0000313" key="2">
    <source>
        <dbReference type="EMBL" id="SPD29451.1"/>
    </source>
</evidence>